<dbReference type="Pfam" id="PF00240">
    <property type="entry name" value="ubiquitin"/>
    <property type="match status" value="1"/>
</dbReference>
<dbReference type="Proteomes" id="UP000041254">
    <property type="component" value="Unassembled WGS sequence"/>
</dbReference>
<dbReference type="SUPFAM" id="SSF54236">
    <property type="entry name" value="Ubiquitin-like"/>
    <property type="match status" value="1"/>
</dbReference>
<dbReference type="EMBL" id="CDMY01000224">
    <property type="protein sequence ID" value="CEL94666.1"/>
    <property type="molecule type" value="Genomic_DNA"/>
</dbReference>
<dbReference type="InParanoid" id="A0A0G4EFB5"/>
<sequence>MTHGTVCLNVGRDDAVWAVEVKLQYKEGIPAKKQTLTHQSITMDNNHKIADYKVREHGTLQLYLPVRAGTFHITSGRHGFEASSNCLANELSMLQGMDETSAKLVEAWDVRDDVLKLIGEVTNAFDNMVMLTNVLLAKLRQT</sequence>
<dbReference type="VEuPathDB" id="CryptoDB:Vbra_7339"/>
<proteinExistence type="predicted"/>
<evidence type="ECO:0000313" key="3">
    <source>
        <dbReference type="Proteomes" id="UP000041254"/>
    </source>
</evidence>
<name>A0A0G4EFB5_VITBC</name>
<dbReference type="InterPro" id="IPR019956">
    <property type="entry name" value="Ubiquitin_dom"/>
</dbReference>
<evidence type="ECO:0000313" key="2">
    <source>
        <dbReference type="EMBL" id="CEL94666.1"/>
    </source>
</evidence>
<evidence type="ECO:0000259" key="1">
    <source>
        <dbReference type="PROSITE" id="PS50053"/>
    </source>
</evidence>
<protein>
    <recommendedName>
        <fullName evidence="1">Ubiquitin-like domain-containing protein</fullName>
    </recommendedName>
</protein>
<dbReference type="PRINTS" id="PR00348">
    <property type="entry name" value="UBIQUITIN"/>
</dbReference>
<gene>
    <name evidence="2" type="ORF">Vbra_7339</name>
</gene>
<dbReference type="PhylomeDB" id="A0A0G4EFB5"/>
<dbReference type="InterPro" id="IPR029071">
    <property type="entry name" value="Ubiquitin-like_domsf"/>
</dbReference>
<keyword evidence="3" id="KW-1185">Reference proteome</keyword>
<dbReference type="Gene3D" id="3.10.20.90">
    <property type="entry name" value="Phosphatidylinositol 3-kinase Catalytic Subunit, Chain A, domain 1"/>
    <property type="match status" value="1"/>
</dbReference>
<feature type="domain" description="Ubiquitin-like" evidence="1">
    <location>
        <begin position="1"/>
        <end position="69"/>
    </location>
</feature>
<dbReference type="PROSITE" id="PS50053">
    <property type="entry name" value="UBIQUITIN_2"/>
    <property type="match status" value="1"/>
</dbReference>
<accession>A0A0G4EFB5</accession>
<organism evidence="2 3">
    <name type="scientific">Vitrella brassicaformis (strain CCMP3155)</name>
    <dbReference type="NCBI Taxonomy" id="1169540"/>
    <lineage>
        <taxon>Eukaryota</taxon>
        <taxon>Sar</taxon>
        <taxon>Alveolata</taxon>
        <taxon>Colpodellida</taxon>
        <taxon>Vitrellaceae</taxon>
        <taxon>Vitrella</taxon>
    </lineage>
</organism>
<dbReference type="InterPro" id="IPR000626">
    <property type="entry name" value="Ubiquitin-like_dom"/>
</dbReference>
<reference evidence="2 3" key="1">
    <citation type="submission" date="2014-11" db="EMBL/GenBank/DDBJ databases">
        <authorList>
            <person name="Zhu J."/>
            <person name="Qi W."/>
            <person name="Song R."/>
        </authorList>
    </citation>
    <scope>NUCLEOTIDE SEQUENCE [LARGE SCALE GENOMIC DNA]</scope>
</reference>
<dbReference type="AlphaFoldDB" id="A0A0G4EFB5"/>